<comment type="caution">
    <text evidence="1">The sequence shown here is derived from an EMBL/GenBank/DDBJ whole genome shotgun (WGS) entry which is preliminary data.</text>
</comment>
<evidence type="ECO:0000313" key="2">
    <source>
        <dbReference type="Proteomes" id="UP001250218"/>
    </source>
</evidence>
<gene>
    <name evidence="1" type="ORF">P7I04_10960</name>
</gene>
<dbReference type="EMBL" id="JARQDL010000010">
    <property type="protein sequence ID" value="MDT2946548.1"/>
    <property type="molecule type" value="Genomic_DNA"/>
</dbReference>
<dbReference type="RefSeq" id="WP_227150193.1">
    <property type="nucleotide sequence ID" value="NZ_JAJCGA010000040.1"/>
</dbReference>
<organism evidence="1 2">
    <name type="scientific">Lactococcus lactis</name>
    <dbReference type="NCBI Taxonomy" id="1358"/>
    <lineage>
        <taxon>Bacteria</taxon>
        <taxon>Bacillati</taxon>
        <taxon>Bacillota</taxon>
        <taxon>Bacilli</taxon>
        <taxon>Lactobacillales</taxon>
        <taxon>Streptococcaceae</taxon>
        <taxon>Lactococcus</taxon>
    </lineage>
</organism>
<accession>A0AAW8UID0</accession>
<dbReference type="Proteomes" id="UP001250218">
    <property type="component" value="Unassembled WGS sequence"/>
</dbReference>
<evidence type="ECO:0000313" key="1">
    <source>
        <dbReference type="EMBL" id="MDT2946548.1"/>
    </source>
</evidence>
<sequence>MDFALLKSNNCSTMGFVGMLNLNNTNETVQMEQSKWDSFRKAYTKYFINETL</sequence>
<dbReference type="AlphaFoldDB" id="A0AAW8UID0"/>
<proteinExistence type="predicted"/>
<protein>
    <submittedName>
        <fullName evidence="1">Uncharacterized protein</fullName>
    </submittedName>
</protein>
<reference evidence="1" key="1">
    <citation type="submission" date="2023-03" db="EMBL/GenBank/DDBJ databases">
        <authorList>
            <person name="Shen W."/>
            <person name="Cai J."/>
        </authorList>
    </citation>
    <scope>NUCLEOTIDE SEQUENCE</scope>
    <source>
        <strain evidence="1">Y37</strain>
    </source>
</reference>
<name>A0AAW8UID0_9LACT</name>